<dbReference type="Gene3D" id="3.90.230.10">
    <property type="entry name" value="Creatinase/methionine aminopeptidase superfamily"/>
    <property type="match status" value="1"/>
</dbReference>
<dbReference type="Proteomes" id="UP000807342">
    <property type="component" value="Unassembled WGS sequence"/>
</dbReference>
<dbReference type="SUPFAM" id="SSF55920">
    <property type="entry name" value="Creatinase/aminopeptidase"/>
    <property type="match status" value="1"/>
</dbReference>
<feature type="region of interest" description="Disordered" evidence="7">
    <location>
        <begin position="1"/>
        <end position="30"/>
    </location>
</feature>
<dbReference type="GO" id="GO:0016787">
    <property type="term" value="F:hydrolase activity"/>
    <property type="evidence" value="ECO:0007669"/>
    <property type="project" value="UniProtKB-KW"/>
</dbReference>
<evidence type="ECO:0000256" key="3">
    <source>
        <dbReference type="ARBA" id="ARBA00022723"/>
    </source>
</evidence>
<accession>A0A9P6C9K8</accession>
<keyword evidence="8" id="KW-1133">Transmembrane helix</keyword>
<dbReference type="Gene3D" id="3.40.350.10">
    <property type="entry name" value="Creatinase/prolidase N-terminal domain"/>
    <property type="match status" value="1"/>
</dbReference>
<feature type="domain" description="Peptidase M24" evidence="9">
    <location>
        <begin position="266"/>
        <end position="466"/>
    </location>
</feature>
<dbReference type="AlphaFoldDB" id="A0A9P6C9K8"/>
<evidence type="ECO:0000256" key="2">
    <source>
        <dbReference type="ARBA" id="ARBA00008766"/>
    </source>
</evidence>
<evidence type="ECO:0000256" key="1">
    <source>
        <dbReference type="ARBA" id="ARBA00001936"/>
    </source>
</evidence>
<name>A0A9P6C9K8_9AGAR</name>
<comment type="cofactor">
    <cofactor evidence="1">
        <name>Mn(2+)</name>
        <dbReference type="ChEBI" id="CHEBI:29035"/>
    </cofactor>
</comment>
<gene>
    <name evidence="10" type="ORF">P691DRAFT_755730</name>
</gene>
<feature type="compositionally biased region" description="Polar residues" evidence="7">
    <location>
        <begin position="1"/>
        <end position="24"/>
    </location>
</feature>
<keyword evidence="5" id="KW-0464">Manganese</keyword>
<dbReference type="OrthoDB" id="9995434at2759"/>
<dbReference type="SUPFAM" id="SSF53092">
    <property type="entry name" value="Creatinase/prolidase N-terminal domain"/>
    <property type="match status" value="1"/>
</dbReference>
<keyword evidence="3 6" id="KW-0479">Metal-binding</keyword>
<dbReference type="EMBL" id="MU151063">
    <property type="protein sequence ID" value="KAF9453279.1"/>
    <property type="molecule type" value="Genomic_DNA"/>
</dbReference>
<dbReference type="InterPro" id="IPR001131">
    <property type="entry name" value="Peptidase_M24B_aminopep-P_CS"/>
</dbReference>
<evidence type="ECO:0000313" key="10">
    <source>
        <dbReference type="EMBL" id="KAF9453279.1"/>
    </source>
</evidence>
<evidence type="ECO:0000313" key="11">
    <source>
        <dbReference type="Proteomes" id="UP000807342"/>
    </source>
</evidence>
<keyword evidence="8" id="KW-0812">Transmembrane</keyword>
<keyword evidence="8" id="KW-0472">Membrane</keyword>
<evidence type="ECO:0000256" key="6">
    <source>
        <dbReference type="RuleBase" id="RU000590"/>
    </source>
</evidence>
<dbReference type="InterPro" id="IPR036005">
    <property type="entry name" value="Creatinase/aminopeptidase-like"/>
</dbReference>
<dbReference type="InterPro" id="IPR050659">
    <property type="entry name" value="Peptidase_M24B"/>
</dbReference>
<dbReference type="PANTHER" id="PTHR46112">
    <property type="entry name" value="AMINOPEPTIDASE"/>
    <property type="match status" value="1"/>
</dbReference>
<reference evidence="10" key="1">
    <citation type="submission" date="2020-11" db="EMBL/GenBank/DDBJ databases">
        <authorList>
            <consortium name="DOE Joint Genome Institute"/>
            <person name="Ahrendt S."/>
            <person name="Riley R."/>
            <person name="Andreopoulos W."/>
            <person name="Labutti K."/>
            <person name="Pangilinan J."/>
            <person name="Ruiz-Duenas F.J."/>
            <person name="Barrasa J.M."/>
            <person name="Sanchez-Garcia M."/>
            <person name="Camarero S."/>
            <person name="Miyauchi S."/>
            <person name="Serrano A."/>
            <person name="Linde D."/>
            <person name="Babiker R."/>
            <person name="Drula E."/>
            <person name="Ayuso-Fernandez I."/>
            <person name="Pacheco R."/>
            <person name="Padilla G."/>
            <person name="Ferreira P."/>
            <person name="Barriuso J."/>
            <person name="Kellner H."/>
            <person name="Castanera R."/>
            <person name="Alfaro M."/>
            <person name="Ramirez L."/>
            <person name="Pisabarro A.G."/>
            <person name="Kuo A."/>
            <person name="Tritt A."/>
            <person name="Lipzen A."/>
            <person name="He G."/>
            <person name="Yan M."/>
            <person name="Ng V."/>
            <person name="Cullen D."/>
            <person name="Martin F."/>
            <person name="Rosso M.-N."/>
            <person name="Henrissat B."/>
            <person name="Hibbett D."/>
            <person name="Martinez A.T."/>
            <person name="Grigoriev I.V."/>
        </authorList>
    </citation>
    <scope>NUCLEOTIDE SEQUENCE</scope>
    <source>
        <strain evidence="10">MF-IS2</strain>
    </source>
</reference>
<evidence type="ECO:0000259" key="9">
    <source>
        <dbReference type="Pfam" id="PF00557"/>
    </source>
</evidence>
<organism evidence="10 11">
    <name type="scientific">Macrolepiota fuliginosa MF-IS2</name>
    <dbReference type="NCBI Taxonomy" id="1400762"/>
    <lineage>
        <taxon>Eukaryota</taxon>
        <taxon>Fungi</taxon>
        <taxon>Dikarya</taxon>
        <taxon>Basidiomycota</taxon>
        <taxon>Agaricomycotina</taxon>
        <taxon>Agaricomycetes</taxon>
        <taxon>Agaricomycetidae</taxon>
        <taxon>Agaricales</taxon>
        <taxon>Agaricineae</taxon>
        <taxon>Agaricaceae</taxon>
        <taxon>Macrolepiota</taxon>
    </lineage>
</organism>
<feature type="transmembrane region" description="Helical" evidence="8">
    <location>
        <begin position="41"/>
        <end position="58"/>
    </location>
</feature>
<evidence type="ECO:0000256" key="8">
    <source>
        <dbReference type="SAM" id="Phobius"/>
    </source>
</evidence>
<proteinExistence type="inferred from homology"/>
<keyword evidence="11" id="KW-1185">Reference proteome</keyword>
<comment type="caution">
    <text evidence="10">The sequence shown here is derived from an EMBL/GenBank/DDBJ whole genome shotgun (WGS) entry which is preliminary data.</text>
</comment>
<evidence type="ECO:0000256" key="7">
    <source>
        <dbReference type="SAM" id="MobiDB-lite"/>
    </source>
</evidence>
<protein>
    <submittedName>
        <fullName evidence="10">Creatinase/aminopeptidase</fullName>
    </submittedName>
</protein>
<dbReference type="PANTHER" id="PTHR46112:SF2">
    <property type="entry name" value="XAA-PRO AMINOPEPTIDASE P-RELATED"/>
    <property type="match status" value="1"/>
</dbReference>
<comment type="similarity">
    <text evidence="2 6">Belongs to the peptidase M24B family.</text>
</comment>
<evidence type="ECO:0000256" key="5">
    <source>
        <dbReference type="ARBA" id="ARBA00023211"/>
    </source>
</evidence>
<dbReference type="GO" id="GO:0046872">
    <property type="term" value="F:metal ion binding"/>
    <property type="evidence" value="ECO:0007669"/>
    <property type="project" value="UniProtKB-KW"/>
</dbReference>
<dbReference type="Pfam" id="PF00557">
    <property type="entry name" value="Peptidase_M24"/>
    <property type="match status" value="1"/>
</dbReference>
<sequence>MGELNTGSATVAQPSNHKSSATSHGETKGVSRFSNGSLRKCLLLLIVSLVFLIHLSHWRPDLAKQRLGFPPSAVKDILSPSASALRHPCILEVPPVSKAEYLSRQARVAQILQDLNAVAYIAEPGAQTQFLANFSTTNWKLSERPLLVIITPQTNDKDKVTARVSLLTPKFEATRARLLDIPSVSEYIEWAEEEDPYAVAIKALGLISNQDPRTTVDKKIYIDSSARHLHYDGFQHALSGSNLVAISAPKDINELRERKSEAEIEILKCVNEATLVAMRHVYKKMSFGIRESEARNMMSAAFAEIGLSNGGCLTLFGENAALPHGSGTDRPLKPTDFALFDCTASLHGYWSDITRTVALPSSQLSASQWRTWNAVRLAQQAAIHTARSNITARFVDQAARKVLHNLKLDKYFTHRLGHGIGLEVHERPYLNGGSEDVIQTGNTFSNEPGVYIEGEVGVRLEDCFFIDSDGSAVFLTIGVGGPSESPYKL</sequence>
<evidence type="ECO:0000256" key="4">
    <source>
        <dbReference type="ARBA" id="ARBA00022801"/>
    </source>
</evidence>
<dbReference type="InterPro" id="IPR029149">
    <property type="entry name" value="Creatin/AminoP/Spt16_N"/>
</dbReference>
<dbReference type="InterPro" id="IPR000994">
    <property type="entry name" value="Pept_M24"/>
</dbReference>
<dbReference type="PROSITE" id="PS00491">
    <property type="entry name" value="PROLINE_PEPTIDASE"/>
    <property type="match status" value="1"/>
</dbReference>
<keyword evidence="4" id="KW-0378">Hydrolase</keyword>